<dbReference type="PROSITE" id="PS50011">
    <property type="entry name" value="PROTEIN_KINASE_DOM"/>
    <property type="match status" value="1"/>
</dbReference>
<sequence>MATCFHLVSDGSAVLFGLYLWIRQCSYSWSRKNIIFKYLLVVFFIQSFQIAEGTFLCFLHQRICHRPMNIAHNNNNNNNNNNNISTHIRHKRYLLGQRLPTFGNLLFFFIHQMTNTHVFENFNKLYLATSPSFPFPKSKFMTLVFLRVVSRNTYGRIYRIHVGIVHLPKKELGLSVCNFSFIAIVVCVCIMLCVFLCFFLSTDQTDAYSEVTELKGPDNTTIGKGSTSKVYRGRYRKQDVAIKCLLRLDKRDEMGWIDLTLIFRESILSSSLSHPNIVKFIGASLTLEGFYLVYEYCVYGDLQQILSKTSTKIPFPNCERSDNVCCF</sequence>
<dbReference type="AlphaFoldDB" id="X6M8D4"/>
<dbReference type="Pfam" id="PF07714">
    <property type="entry name" value="PK_Tyr_Ser-Thr"/>
    <property type="match status" value="1"/>
</dbReference>
<keyword evidence="5" id="KW-1185">Reference proteome</keyword>
<dbReference type="InterPro" id="IPR000719">
    <property type="entry name" value="Prot_kinase_dom"/>
</dbReference>
<keyword evidence="2" id="KW-0472">Membrane</keyword>
<dbReference type="GO" id="GO:0004674">
    <property type="term" value="F:protein serine/threonine kinase activity"/>
    <property type="evidence" value="ECO:0007669"/>
    <property type="project" value="TreeGrafter"/>
</dbReference>
<dbReference type="Gene3D" id="1.10.510.10">
    <property type="entry name" value="Transferase(Phosphotransferase) domain 1"/>
    <property type="match status" value="1"/>
</dbReference>
<organism evidence="4 5">
    <name type="scientific">Reticulomyxa filosa</name>
    <dbReference type="NCBI Taxonomy" id="46433"/>
    <lineage>
        <taxon>Eukaryota</taxon>
        <taxon>Sar</taxon>
        <taxon>Rhizaria</taxon>
        <taxon>Retaria</taxon>
        <taxon>Foraminifera</taxon>
        <taxon>Monothalamids</taxon>
        <taxon>Reticulomyxidae</taxon>
        <taxon>Reticulomyxa</taxon>
    </lineage>
</organism>
<feature type="domain" description="Protein kinase" evidence="3">
    <location>
        <begin position="216"/>
        <end position="327"/>
    </location>
</feature>
<dbReference type="SUPFAM" id="SSF56112">
    <property type="entry name" value="Protein kinase-like (PK-like)"/>
    <property type="match status" value="1"/>
</dbReference>
<dbReference type="GO" id="GO:0005524">
    <property type="term" value="F:ATP binding"/>
    <property type="evidence" value="ECO:0007669"/>
    <property type="project" value="UniProtKB-UniRule"/>
</dbReference>
<evidence type="ECO:0000256" key="2">
    <source>
        <dbReference type="SAM" id="Phobius"/>
    </source>
</evidence>
<dbReference type="OrthoDB" id="1678967at2759"/>
<dbReference type="InterPro" id="IPR051681">
    <property type="entry name" value="Ser/Thr_Kinases-Pseudokinases"/>
</dbReference>
<feature type="transmembrane region" description="Helical" evidence="2">
    <location>
        <begin position="179"/>
        <end position="201"/>
    </location>
</feature>
<feature type="transmembrane region" description="Helical" evidence="2">
    <location>
        <begin position="38"/>
        <end position="59"/>
    </location>
</feature>
<keyword evidence="1" id="KW-0067">ATP-binding</keyword>
<keyword evidence="2" id="KW-1133">Transmembrane helix</keyword>
<evidence type="ECO:0000313" key="5">
    <source>
        <dbReference type="Proteomes" id="UP000023152"/>
    </source>
</evidence>
<feature type="binding site" evidence="1">
    <location>
        <position position="243"/>
    </location>
    <ligand>
        <name>ATP</name>
        <dbReference type="ChEBI" id="CHEBI:30616"/>
    </ligand>
</feature>
<dbReference type="EMBL" id="ASPP01023569">
    <property type="protein sequence ID" value="ETO10253.1"/>
    <property type="molecule type" value="Genomic_DNA"/>
</dbReference>
<proteinExistence type="predicted"/>
<dbReference type="InterPro" id="IPR011009">
    <property type="entry name" value="Kinase-like_dom_sf"/>
</dbReference>
<evidence type="ECO:0000256" key="1">
    <source>
        <dbReference type="PROSITE-ProRule" id="PRU10141"/>
    </source>
</evidence>
<accession>X6M8D4</accession>
<evidence type="ECO:0000259" key="3">
    <source>
        <dbReference type="PROSITE" id="PS50011"/>
    </source>
</evidence>
<dbReference type="PROSITE" id="PS00107">
    <property type="entry name" value="PROTEIN_KINASE_ATP"/>
    <property type="match status" value="1"/>
</dbReference>
<gene>
    <name evidence="4" type="ORF">RFI_27124</name>
</gene>
<reference evidence="4 5" key="1">
    <citation type="journal article" date="2013" name="Curr. Biol.">
        <title>The Genome of the Foraminiferan Reticulomyxa filosa.</title>
        <authorList>
            <person name="Glockner G."/>
            <person name="Hulsmann N."/>
            <person name="Schleicher M."/>
            <person name="Noegel A.A."/>
            <person name="Eichinger L."/>
            <person name="Gallinger C."/>
            <person name="Pawlowski J."/>
            <person name="Sierra R."/>
            <person name="Euteneuer U."/>
            <person name="Pillet L."/>
            <person name="Moustafa A."/>
            <person name="Platzer M."/>
            <person name="Groth M."/>
            <person name="Szafranski K."/>
            <person name="Schliwa M."/>
        </authorList>
    </citation>
    <scope>NUCLEOTIDE SEQUENCE [LARGE SCALE GENOMIC DNA]</scope>
</reference>
<keyword evidence="1" id="KW-0547">Nucleotide-binding</keyword>
<dbReference type="InterPro" id="IPR001245">
    <property type="entry name" value="Ser-Thr/Tyr_kinase_cat_dom"/>
</dbReference>
<comment type="caution">
    <text evidence="4">The sequence shown here is derived from an EMBL/GenBank/DDBJ whole genome shotgun (WGS) entry which is preliminary data.</text>
</comment>
<keyword evidence="2" id="KW-0812">Transmembrane</keyword>
<evidence type="ECO:0000313" key="4">
    <source>
        <dbReference type="EMBL" id="ETO10253.1"/>
    </source>
</evidence>
<dbReference type="InterPro" id="IPR017441">
    <property type="entry name" value="Protein_kinase_ATP_BS"/>
</dbReference>
<name>X6M8D4_RETFI</name>
<dbReference type="Proteomes" id="UP000023152">
    <property type="component" value="Unassembled WGS sequence"/>
</dbReference>
<protein>
    <recommendedName>
        <fullName evidence="3">Protein kinase domain-containing protein</fullName>
    </recommendedName>
</protein>
<dbReference type="PANTHER" id="PTHR44329">
    <property type="entry name" value="SERINE/THREONINE-PROTEIN KINASE TNNI3K-RELATED"/>
    <property type="match status" value="1"/>
</dbReference>